<accession>A0A502E5F5</accession>
<name>A0A502E5F5_9MYCO</name>
<dbReference type="Proteomes" id="UP000320095">
    <property type="component" value="Unassembled WGS sequence"/>
</dbReference>
<evidence type="ECO:0000313" key="4">
    <source>
        <dbReference type="Proteomes" id="UP000320095"/>
    </source>
</evidence>
<dbReference type="RefSeq" id="WP_140693795.1">
    <property type="nucleotide sequence ID" value="NZ_RCZG01000007.1"/>
</dbReference>
<protein>
    <submittedName>
        <fullName evidence="3">Universal stress protein</fullName>
    </submittedName>
</protein>
<feature type="domain" description="UspA" evidence="2">
    <location>
        <begin position="153"/>
        <end position="272"/>
    </location>
</feature>
<dbReference type="PANTHER" id="PTHR46268">
    <property type="entry name" value="STRESS RESPONSE PROTEIN NHAX"/>
    <property type="match status" value="1"/>
</dbReference>
<dbReference type="Pfam" id="PF00582">
    <property type="entry name" value="Usp"/>
    <property type="match status" value="2"/>
</dbReference>
<dbReference type="EMBL" id="RCZG01000007">
    <property type="protein sequence ID" value="TPG32727.1"/>
    <property type="molecule type" value="Genomic_DNA"/>
</dbReference>
<feature type="domain" description="UspA" evidence="2">
    <location>
        <begin position="9"/>
        <end position="140"/>
    </location>
</feature>
<dbReference type="OrthoDB" id="4614783at2"/>
<evidence type="ECO:0000259" key="2">
    <source>
        <dbReference type="Pfam" id="PF00582"/>
    </source>
</evidence>
<dbReference type="Gene3D" id="3.40.50.620">
    <property type="entry name" value="HUPs"/>
    <property type="match status" value="2"/>
</dbReference>
<dbReference type="PRINTS" id="PR01438">
    <property type="entry name" value="UNVRSLSTRESS"/>
</dbReference>
<gene>
    <name evidence="3" type="ORF">EAH80_18140</name>
</gene>
<comment type="similarity">
    <text evidence="1">Belongs to the universal stress protein A family.</text>
</comment>
<dbReference type="SUPFAM" id="SSF52402">
    <property type="entry name" value="Adenine nucleotide alpha hydrolases-like"/>
    <property type="match status" value="2"/>
</dbReference>
<dbReference type="InterPro" id="IPR014729">
    <property type="entry name" value="Rossmann-like_a/b/a_fold"/>
</dbReference>
<sequence>MHADASAPVVVGIDGSHAAIDAVLWAVDEAISRDVPLLLVHVMPVAHAPERPIDPAMLEGEYAESTLRAASAVVEAADRPVKVETDILWGRADLAMIEQSAQASLVCVGSVGIGFVARKFLGSTAAALAERAHCPVAILRSPRQVPSTGVDWIVVPVDGAPGNAEVVEYAMHEAELRHAPILAVGVWDDDFGNTSYAELDQRVAEMTQRHPGVHVYPVATRSRVAGFLAENRGESVQLAVVGANAATQVAQIIGPHSRPLIAHGQCSVLVVR</sequence>
<dbReference type="InterPro" id="IPR006015">
    <property type="entry name" value="Universal_stress_UspA"/>
</dbReference>
<organism evidence="3 4">
    <name type="scientific">Mycolicibacterium hodleri</name>
    <dbReference type="NCBI Taxonomy" id="49897"/>
    <lineage>
        <taxon>Bacteria</taxon>
        <taxon>Bacillati</taxon>
        <taxon>Actinomycetota</taxon>
        <taxon>Actinomycetes</taxon>
        <taxon>Mycobacteriales</taxon>
        <taxon>Mycobacteriaceae</taxon>
        <taxon>Mycolicibacterium</taxon>
    </lineage>
</organism>
<evidence type="ECO:0000256" key="1">
    <source>
        <dbReference type="ARBA" id="ARBA00008791"/>
    </source>
</evidence>
<comment type="caution">
    <text evidence="3">The sequence shown here is derived from an EMBL/GenBank/DDBJ whole genome shotgun (WGS) entry which is preliminary data.</text>
</comment>
<dbReference type="InterPro" id="IPR006016">
    <property type="entry name" value="UspA"/>
</dbReference>
<reference evidence="3 4" key="1">
    <citation type="journal article" date="2019" name="Environ. Microbiol.">
        <title>Species interactions and distinct microbial communities in high Arctic permafrost affected cryosols are associated with the CH4 and CO2 gas fluxes.</title>
        <authorList>
            <person name="Altshuler I."/>
            <person name="Hamel J."/>
            <person name="Turney S."/>
            <person name="Magnuson E."/>
            <person name="Levesque R."/>
            <person name="Greer C."/>
            <person name="Whyte L.G."/>
        </authorList>
    </citation>
    <scope>NUCLEOTIDE SEQUENCE [LARGE SCALE GENOMIC DNA]</scope>
    <source>
        <strain evidence="3 4">S5.20</strain>
    </source>
</reference>
<evidence type="ECO:0000313" key="3">
    <source>
        <dbReference type="EMBL" id="TPG32727.1"/>
    </source>
</evidence>
<dbReference type="AlphaFoldDB" id="A0A502E5F5"/>
<keyword evidence="4" id="KW-1185">Reference proteome</keyword>
<dbReference type="PANTHER" id="PTHR46268:SF6">
    <property type="entry name" value="UNIVERSAL STRESS PROTEIN UP12"/>
    <property type="match status" value="1"/>
</dbReference>
<proteinExistence type="inferred from homology"/>